<dbReference type="Pfam" id="PF22725">
    <property type="entry name" value="GFO_IDH_MocA_C3"/>
    <property type="match status" value="1"/>
</dbReference>
<dbReference type="InterPro" id="IPR000683">
    <property type="entry name" value="Gfo/Idh/MocA-like_OxRdtase_N"/>
</dbReference>
<dbReference type="SUPFAM" id="SSF51735">
    <property type="entry name" value="NAD(P)-binding Rossmann-fold domains"/>
    <property type="match status" value="1"/>
</dbReference>
<evidence type="ECO:0000259" key="1">
    <source>
        <dbReference type="Pfam" id="PF01408"/>
    </source>
</evidence>
<dbReference type="Pfam" id="PF01408">
    <property type="entry name" value="GFO_IDH_MocA"/>
    <property type="match status" value="1"/>
</dbReference>
<dbReference type="InterPro" id="IPR055170">
    <property type="entry name" value="GFO_IDH_MocA-like_dom"/>
</dbReference>
<dbReference type="Proteomes" id="UP000198953">
    <property type="component" value="Unassembled WGS sequence"/>
</dbReference>
<proteinExistence type="predicted"/>
<evidence type="ECO:0000313" key="4">
    <source>
        <dbReference type="Proteomes" id="UP000198953"/>
    </source>
</evidence>
<organism evidence="3 4">
    <name type="scientific">Nonomuraea pusilla</name>
    <dbReference type="NCBI Taxonomy" id="46177"/>
    <lineage>
        <taxon>Bacteria</taxon>
        <taxon>Bacillati</taxon>
        <taxon>Actinomycetota</taxon>
        <taxon>Actinomycetes</taxon>
        <taxon>Streptosporangiales</taxon>
        <taxon>Streptosporangiaceae</taxon>
        <taxon>Nonomuraea</taxon>
    </lineage>
</organism>
<dbReference type="PANTHER" id="PTHR43249:SF1">
    <property type="entry name" value="D-GLUCOSIDE 3-DEHYDROGENASE"/>
    <property type="match status" value="1"/>
</dbReference>
<dbReference type="GO" id="GO:0000166">
    <property type="term" value="F:nucleotide binding"/>
    <property type="evidence" value="ECO:0007669"/>
    <property type="project" value="InterPro"/>
</dbReference>
<dbReference type="PANTHER" id="PTHR43249">
    <property type="entry name" value="UDP-N-ACETYL-2-AMINO-2-DEOXY-D-GLUCURONATE OXIDASE"/>
    <property type="match status" value="1"/>
</dbReference>
<dbReference type="RefSeq" id="WP_091103399.1">
    <property type="nucleotide sequence ID" value="NZ_FOBF01000013.1"/>
</dbReference>
<dbReference type="SUPFAM" id="SSF55347">
    <property type="entry name" value="Glyceraldehyde-3-phosphate dehydrogenase-like, C-terminal domain"/>
    <property type="match status" value="1"/>
</dbReference>
<dbReference type="Gene3D" id="3.40.50.720">
    <property type="entry name" value="NAD(P)-binding Rossmann-like Domain"/>
    <property type="match status" value="1"/>
</dbReference>
<reference evidence="3 4" key="1">
    <citation type="submission" date="2016-10" db="EMBL/GenBank/DDBJ databases">
        <authorList>
            <person name="de Groot N.N."/>
        </authorList>
    </citation>
    <scope>NUCLEOTIDE SEQUENCE [LARGE SCALE GENOMIC DNA]</scope>
    <source>
        <strain evidence="3 4">DSM 43357</strain>
    </source>
</reference>
<evidence type="ECO:0000313" key="3">
    <source>
        <dbReference type="EMBL" id="SEM47146.1"/>
    </source>
</evidence>
<feature type="domain" description="Gfo/Idh/MocA-like oxidoreductase N-terminal" evidence="1">
    <location>
        <begin position="5"/>
        <end position="122"/>
    </location>
</feature>
<protein>
    <submittedName>
        <fullName evidence="3">Predicted dehydrogenase</fullName>
    </submittedName>
</protein>
<feature type="domain" description="GFO/IDH/MocA-like oxidoreductase" evidence="2">
    <location>
        <begin position="133"/>
        <end position="257"/>
    </location>
</feature>
<keyword evidence="4" id="KW-1185">Reference proteome</keyword>
<dbReference type="Gene3D" id="3.30.360.10">
    <property type="entry name" value="Dihydrodipicolinate Reductase, domain 2"/>
    <property type="match status" value="1"/>
</dbReference>
<dbReference type="AlphaFoldDB" id="A0A1H7YLN7"/>
<sequence>MTGPLRFGVIGCGSYGGVHAETIASLGPAARLVAVADAAPGRAAAVAARLGCAAEPDLKALCARPDVDAVTVCVPHGRHAETAVAALEAGKHVLVDKPLEIGLEAADRIVAAERRTGRVVGVMSQRRFEPAARAAHARVAGGGLGRLTGGAAHTVTWRDQDYYDATPWRGSAAVEGGGALITLGVHTLDLLLWLLGRPVEVQAQAGCLAHERIEVEDTLVGGIRFASGAIAGVSATTAAFPGLPPRVAVHGDRGTVEIPADPDERAAVRAQYLDFAAAVRDGRPPLVGTAAGRLVLATILALYESARTGRAVPVPGTPGEDAWT</sequence>
<accession>A0A1H7YLN7</accession>
<dbReference type="EMBL" id="FOBF01000013">
    <property type="protein sequence ID" value="SEM47146.1"/>
    <property type="molecule type" value="Genomic_DNA"/>
</dbReference>
<dbReference type="STRING" id="46177.SAMN05660976_05273"/>
<evidence type="ECO:0000259" key="2">
    <source>
        <dbReference type="Pfam" id="PF22725"/>
    </source>
</evidence>
<dbReference type="InterPro" id="IPR052515">
    <property type="entry name" value="Gfo/Idh/MocA_Oxidoreductase"/>
</dbReference>
<dbReference type="OrthoDB" id="9815825at2"/>
<name>A0A1H7YLN7_9ACTN</name>
<dbReference type="InterPro" id="IPR036291">
    <property type="entry name" value="NAD(P)-bd_dom_sf"/>
</dbReference>
<gene>
    <name evidence="3" type="ORF">SAMN05660976_05273</name>
</gene>